<dbReference type="AlphaFoldDB" id="A0A8H3HWI6"/>
<sequence length="657" mass="73969">MTAGQASLFDALFSLARPGEEYYVSPDSTSRHPLDPEESLLTPVSEKGGEAPSIFTSDDLIDDTEDPEGIKAIMVRAVPLDRNVESNSLPFILESYAIWIGRMIFEPLRVAHVGREYVFRKYSLGETARLRLMLVSHFARAVARTTDYDINNLPSLARFREHMSQSYQVASSNRNTSRGLDVRSAAVAFDHSYELISIACKLLPLSAVLAIMQAGAPIFRSACPEPPEALVHLPGLLLNIDVSLRYFATMDVLLSVITNRPMFFRYNVEFTPQVTESMMYIENHLGLQWLYGVPDRLVVTLARMNALREDFGFCVDGIYIREIEEEIASFRALGGANSEDARVKKAHKRFMQTFKDSRPGRHPDLFLVLPMVILGIATHQAEDQALIRRRMLGLPDCARRKTLGNEVVRILDHIWAQARLTGDGMYYVAVVFFATYPSLFQASTTNKPIDGICLFSYLNIAQKHRKCETLTSAMHRKPTGRLRFAPPNHSKDEDKLNMFNYARALSRTILPKARMGIMQPRATRIIIPGQIHRPFMKNSPSLQNQEEHKVQSPGNVKQGLSEENRYLDLRRDNHSTAPKVWGGGVDAVITAMTGVVVVFFGGIAYVAWYKADVLDKIEEAFAPGYDPVLELMSYPSRSGEVDEDGKWTRTKAPEHYS</sequence>
<protein>
    <submittedName>
        <fullName evidence="3">Uncharacterized protein</fullName>
    </submittedName>
</protein>
<evidence type="ECO:0000256" key="1">
    <source>
        <dbReference type="SAM" id="MobiDB-lite"/>
    </source>
</evidence>
<evidence type="ECO:0000313" key="3">
    <source>
        <dbReference type="EMBL" id="CAE7130224.1"/>
    </source>
</evidence>
<keyword evidence="2" id="KW-0812">Transmembrane</keyword>
<comment type="caution">
    <text evidence="3">The sequence shown here is derived from an EMBL/GenBank/DDBJ whole genome shotgun (WGS) entry which is preliminary data.</text>
</comment>
<name>A0A8H3HWI6_9AGAM</name>
<evidence type="ECO:0000313" key="4">
    <source>
        <dbReference type="Proteomes" id="UP000663827"/>
    </source>
</evidence>
<keyword evidence="2" id="KW-1133">Transmembrane helix</keyword>
<evidence type="ECO:0000256" key="2">
    <source>
        <dbReference type="SAM" id="Phobius"/>
    </source>
</evidence>
<keyword evidence="2" id="KW-0472">Membrane</keyword>
<feature type="region of interest" description="Disordered" evidence="1">
    <location>
        <begin position="23"/>
        <end position="48"/>
    </location>
</feature>
<feature type="region of interest" description="Disordered" evidence="1">
    <location>
        <begin position="636"/>
        <end position="657"/>
    </location>
</feature>
<feature type="transmembrane region" description="Helical" evidence="2">
    <location>
        <begin position="580"/>
        <end position="608"/>
    </location>
</feature>
<proteinExistence type="predicted"/>
<organism evidence="3 4">
    <name type="scientific">Rhizoctonia solani</name>
    <dbReference type="NCBI Taxonomy" id="456999"/>
    <lineage>
        <taxon>Eukaryota</taxon>
        <taxon>Fungi</taxon>
        <taxon>Dikarya</taxon>
        <taxon>Basidiomycota</taxon>
        <taxon>Agaricomycotina</taxon>
        <taxon>Agaricomycetes</taxon>
        <taxon>Cantharellales</taxon>
        <taxon>Ceratobasidiaceae</taxon>
        <taxon>Rhizoctonia</taxon>
    </lineage>
</organism>
<reference evidence="3" key="1">
    <citation type="submission" date="2021-01" db="EMBL/GenBank/DDBJ databases">
        <authorList>
            <person name="Kaushik A."/>
        </authorList>
    </citation>
    <scope>NUCLEOTIDE SEQUENCE</scope>
    <source>
        <strain evidence="3">AG5</strain>
    </source>
</reference>
<feature type="compositionally biased region" description="Basic and acidic residues" evidence="1">
    <location>
        <begin position="644"/>
        <end position="657"/>
    </location>
</feature>
<dbReference type="Proteomes" id="UP000663827">
    <property type="component" value="Unassembled WGS sequence"/>
</dbReference>
<accession>A0A8H3HWI6</accession>
<gene>
    <name evidence="3" type="ORF">RDB_LOCUS63464</name>
</gene>
<dbReference type="EMBL" id="CAJNJQ010001276">
    <property type="protein sequence ID" value="CAE7130224.1"/>
    <property type="molecule type" value="Genomic_DNA"/>
</dbReference>